<evidence type="ECO:0000313" key="1">
    <source>
        <dbReference type="EMBL" id="KAF6109500.1"/>
    </source>
</evidence>
<accession>A0A834ABV1</accession>
<gene>
    <name evidence="1" type="ORF">HJG60_010773</name>
</gene>
<dbReference type="EMBL" id="JABVXQ010000005">
    <property type="protein sequence ID" value="KAF6109500.1"/>
    <property type="molecule type" value="Genomic_DNA"/>
</dbReference>
<comment type="caution">
    <text evidence="1">The sequence shown here is derived from an EMBL/GenBank/DDBJ whole genome shotgun (WGS) entry which is preliminary data.</text>
</comment>
<evidence type="ECO:0000313" key="2">
    <source>
        <dbReference type="Proteomes" id="UP000664940"/>
    </source>
</evidence>
<dbReference type="AlphaFoldDB" id="A0A834ABV1"/>
<organism evidence="1 2">
    <name type="scientific">Phyllostomus discolor</name>
    <name type="common">pale spear-nosed bat</name>
    <dbReference type="NCBI Taxonomy" id="89673"/>
    <lineage>
        <taxon>Eukaryota</taxon>
        <taxon>Metazoa</taxon>
        <taxon>Chordata</taxon>
        <taxon>Craniata</taxon>
        <taxon>Vertebrata</taxon>
        <taxon>Euteleostomi</taxon>
        <taxon>Mammalia</taxon>
        <taxon>Eutheria</taxon>
        <taxon>Laurasiatheria</taxon>
        <taxon>Chiroptera</taxon>
        <taxon>Yangochiroptera</taxon>
        <taxon>Phyllostomidae</taxon>
        <taxon>Phyllostominae</taxon>
        <taxon>Phyllostomus</taxon>
    </lineage>
</organism>
<sequence length="222" mass="24167">MPASTWAQHRRSSSIPPGIPITTVCVARSGCQALATCLACIHPFTQSPENPPPHPTLPWAVPLQPKKRSWLGVQRPGGYAAGRPCGLSQRGLGVKGVHRAEGTYRPTSVSAHTCVRAHTHTHRRVNCSTEQWVVSVIWVGRNIQRRMVSSMEKTIPSTHNVLNSLCLANLPFCSELSSFRKPLLIASPPTWAGCSPLPGPVPQPPWPLHWSCVRLCLPTPGL</sequence>
<protein>
    <submittedName>
        <fullName evidence="1">Uncharacterized protein</fullName>
    </submittedName>
</protein>
<reference evidence="1 2" key="1">
    <citation type="journal article" date="2020" name="Nature">
        <title>Six reference-quality genomes reveal evolution of bat adaptations.</title>
        <authorList>
            <person name="Jebb D."/>
            <person name="Huang Z."/>
            <person name="Pippel M."/>
            <person name="Hughes G.M."/>
            <person name="Lavrichenko K."/>
            <person name="Devanna P."/>
            <person name="Winkler S."/>
            <person name="Jermiin L.S."/>
            <person name="Skirmuntt E.C."/>
            <person name="Katzourakis A."/>
            <person name="Burkitt-Gray L."/>
            <person name="Ray D.A."/>
            <person name="Sullivan K.A.M."/>
            <person name="Roscito J.G."/>
            <person name="Kirilenko B.M."/>
            <person name="Davalos L.M."/>
            <person name="Corthals A.P."/>
            <person name="Power M.L."/>
            <person name="Jones G."/>
            <person name="Ransome R.D."/>
            <person name="Dechmann D.K.N."/>
            <person name="Locatelli A.G."/>
            <person name="Puechmaille S.J."/>
            <person name="Fedrigo O."/>
            <person name="Jarvis E.D."/>
            <person name="Hiller M."/>
            <person name="Vernes S.C."/>
            <person name="Myers E.W."/>
            <person name="Teeling E.C."/>
        </authorList>
    </citation>
    <scope>NUCLEOTIDE SEQUENCE [LARGE SCALE GENOMIC DNA]</scope>
    <source>
        <strain evidence="1">Bat1K_MPI-CBG_1</strain>
    </source>
</reference>
<name>A0A834ABV1_9CHIR</name>
<proteinExistence type="predicted"/>
<dbReference type="Proteomes" id="UP000664940">
    <property type="component" value="Unassembled WGS sequence"/>
</dbReference>